<dbReference type="EMBL" id="QLMG01000069">
    <property type="protein sequence ID" value="RAK09449.1"/>
    <property type="molecule type" value="Genomic_DNA"/>
</dbReference>
<reference evidence="2 3" key="1">
    <citation type="submission" date="2018-06" db="EMBL/GenBank/DDBJ databases">
        <title>Genomic Encyclopedia of Archaeal and Bacterial Type Strains, Phase II (KMG-II): from individual species to whole genera.</title>
        <authorList>
            <person name="Goeker M."/>
        </authorList>
    </citation>
    <scope>NUCLEOTIDE SEQUENCE [LARGE SCALE GENOMIC DNA]</scope>
    <source>
        <strain evidence="2 3">DSM 22011</strain>
    </source>
</reference>
<evidence type="ECO:0000256" key="1">
    <source>
        <dbReference type="SAM" id="MobiDB-lite"/>
    </source>
</evidence>
<evidence type="ECO:0000313" key="2">
    <source>
        <dbReference type="EMBL" id="RAK09449.1"/>
    </source>
</evidence>
<name>A0A327XTW6_9RHOB</name>
<keyword evidence="3" id="KW-1185">Reference proteome</keyword>
<gene>
    <name evidence="2" type="ORF">ATI53_106913</name>
</gene>
<dbReference type="AlphaFoldDB" id="A0A327XTW6"/>
<comment type="caution">
    <text evidence="2">The sequence shown here is derived from an EMBL/GenBank/DDBJ whole genome shotgun (WGS) entry which is preliminary data.</text>
</comment>
<accession>A0A327XTW6</accession>
<proteinExistence type="predicted"/>
<feature type="region of interest" description="Disordered" evidence="1">
    <location>
        <begin position="232"/>
        <end position="278"/>
    </location>
</feature>
<evidence type="ECO:0000313" key="3">
    <source>
        <dbReference type="Proteomes" id="UP000249165"/>
    </source>
</evidence>
<dbReference type="Proteomes" id="UP000249165">
    <property type="component" value="Unassembled WGS sequence"/>
</dbReference>
<sequence length="375" mass="40139">MVDGLANGEKVSVVAEARIPVPGGDLAFCRNPLCPGSGALPDPFKGLKVSSPARADAVRDGLMRTRCLIPRFAGVIFSLARREARGRASSSRECHDHAHRRSCSTAIASVARAAEQGAWPQSRDDGDVAQARNCKRLEDGAEGAPLLRLATHRRAITTSDARALLSALRFDRRPRPSLDRKAPAMHIGWAEVVPIWGICRSAGASVATELIAGTVSPTRGHHHRLRHLLRRSFRQPGTRAPSAAGESPLTPATLRSGRGRRHCHAPDSGRRGCGGPVPCASGQPSDGFRWAGDTQLCDRTDLQWSGIKLARGSVSPFLWTVSSMANQTLEHPTSGAGGRRIPSSCLSNSRRKQARPCGQVLCRDSAQCIPPAWAV</sequence>
<protein>
    <submittedName>
        <fullName evidence="2">Uncharacterized protein</fullName>
    </submittedName>
</protein>
<organism evidence="2 3">
    <name type="scientific">Salipiger aestuarii</name>
    <dbReference type="NCBI Taxonomy" id="568098"/>
    <lineage>
        <taxon>Bacteria</taxon>
        <taxon>Pseudomonadati</taxon>
        <taxon>Pseudomonadota</taxon>
        <taxon>Alphaproteobacteria</taxon>
        <taxon>Rhodobacterales</taxon>
        <taxon>Roseobacteraceae</taxon>
        <taxon>Salipiger</taxon>
    </lineage>
</organism>